<sequence>MAKHYSGKSFWAKQIGFALVLVIAAGIAIYLQQSGFGEDAPAEDTKTVSKGLSSFYRNFRMSAADVDSDTSGEFVVSVEQVDGGLDNQLKRMSSERRPAKTDWVGEHKFRSFKAGNTLRDAISAYAQKEGMQVIWDLDQDFVIKHHFQLDDTIVGSLDQIANAVNSNFAGDVHTYVCAKQRTMVVTATLTPFLKTHCAPVE</sequence>
<keyword evidence="1" id="KW-1133">Transmembrane helix</keyword>
<evidence type="ECO:0000313" key="3">
    <source>
        <dbReference type="EMBL" id="AXR07366.1"/>
    </source>
</evidence>
<dbReference type="Pfam" id="PF10671">
    <property type="entry name" value="TcpQ"/>
    <property type="match status" value="1"/>
</dbReference>
<evidence type="ECO:0000256" key="1">
    <source>
        <dbReference type="SAM" id="Phobius"/>
    </source>
</evidence>
<organism evidence="3 4">
    <name type="scientific">Salinimonas sediminis</name>
    <dbReference type="NCBI Taxonomy" id="2303538"/>
    <lineage>
        <taxon>Bacteria</taxon>
        <taxon>Pseudomonadati</taxon>
        <taxon>Pseudomonadota</taxon>
        <taxon>Gammaproteobacteria</taxon>
        <taxon>Alteromonadales</taxon>
        <taxon>Alteromonadaceae</taxon>
        <taxon>Alteromonas/Salinimonas group</taxon>
        <taxon>Salinimonas</taxon>
    </lineage>
</organism>
<protein>
    <recommendedName>
        <fullName evidence="2">Toxin co-regulated pilus biosynthesis protein Q C-terminal domain-containing protein</fullName>
    </recommendedName>
</protein>
<evidence type="ECO:0000259" key="2">
    <source>
        <dbReference type="Pfam" id="PF10671"/>
    </source>
</evidence>
<keyword evidence="1" id="KW-0472">Membrane</keyword>
<dbReference type="AlphaFoldDB" id="A0A346NPA9"/>
<reference evidence="3 4" key="1">
    <citation type="submission" date="2018-08" db="EMBL/GenBank/DDBJ databases">
        <title>Salinimonas sediminis sp. nov., a piezophilic bacterium isolated from a deep-sea sediment sample from the New Britain Trench.</title>
        <authorList>
            <person name="Cao J."/>
        </authorList>
    </citation>
    <scope>NUCLEOTIDE SEQUENCE [LARGE SCALE GENOMIC DNA]</scope>
    <source>
        <strain evidence="3 4">N102</strain>
    </source>
</reference>
<dbReference type="EMBL" id="CP031769">
    <property type="protein sequence ID" value="AXR07366.1"/>
    <property type="molecule type" value="Genomic_DNA"/>
</dbReference>
<dbReference type="Proteomes" id="UP000262073">
    <property type="component" value="Chromosome"/>
</dbReference>
<keyword evidence="4" id="KW-1185">Reference proteome</keyword>
<feature type="transmembrane region" description="Helical" evidence="1">
    <location>
        <begin position="12"/>
        <end position="31"/>
    </location>
</feature>
<dbReference type="OrthoDB" id="6224370at2"/>
<keyword evidence="1" id="KW-0812">Transmembrane</keyword>
<dbReference type="InterPro" id="IPR018927">
    <property type="entry name" value="Pilus_synth_Q_C"/>
</dbReference>
<feature type="domain" description="Toxin co-regulated pilus biosynthesis protein Q C-terminal" evidence="2">
    <location>
        <begin position="112"/>
        <end position="187"/>
    </location>
</feature>
<dbReference type="KEGG" id="salm:D0Y50_14015"/>
<dbReference type="RefSeq" id="WP_117317477.1">
    <property type="nucleotide sequence ID" value="NZ_CP031769.1"/>
</dbReference>
<proteinExistence type="predicted"/>
<evidence type="ECO:0000313" key="4">
    <source>
        <dbReference type="Proteomes" id="UP000262073"/>
    </source>
</evidence>
<accession>A0A346NPA9</accession>
<gene>
    <name evidence="3" type="ORF">D0Y50_14015</name>
</gene>
<name>A0A346NPA9_9ALTE</name>